<evidence type="ECO:0000313" key="3">
    <source>
        <dbReference type="Proteomes" id="UP000010411"/>
    </source>
</evidence>
<dbReference type="Proteomes" id="UP000010411">
    <property type="component" value="Unassembled WGS sequence"/>
</dbReference>
<dbReference type="GO" id="GO:0016765">
    <property type="term" value="F:transferase activity, transferring alkyl or aryl (other than methyl) groups"/>
    <property type="evidence" value="ECO:0007669"/>
    <property type="project" value="UniProtKB-ARBA"/>
</dbReference>
<evidence type="ECO:0000256" key="1">
    <source>
        <dbReference type="SAM" id="MobiDB-lite"/>
    </source>
</evidence>
<name>L1KQ69_9ACTN</name>
<dbReference type="InterPro" id="IPR008949">
    <property type="entry name" value="Isoprenoid_synthase_dom_sf"/>
</dbReference>
<comment type="caution">
    <text evidence="2">The sequence shown here is derived from an EMBL/GenBank/DDBJ whole genome shotgun (WGS) entry which is preliminary data.</text>
</comment>
<dbReference type="PATRIC" id="fig|698759.3.peg.6780"/>
<gene>
    <name evidence="2" type="ORF">STRIP9103_00235</name>
</gene>
<keyword evidence="3" id="KW-1185">Reference proteome</keyword>
<dbReference type="Gene3D" id="1.10.600.10">
    <property type="entry name" value="Farnesyl Diphosphate Synthase"/>
    <property type="match status" value="1"/>
</dbReference>
<organism evidence="2 3">
    <name type="scientific">Streptomyces ipomoeae 91-03</name>
    <dbReference type="NCBI Taxonomy" id="698759"/>
    <lineage>
        <taxon>Bacteria</taxon>
        <taxon>Bacillati</taxon>
        <taxon>Actinomycetota</taxon>
        <taxon>Actinomycetes</taxon>
        <taxon>Kitasatosporales</taxon>
        <taxon>Streptomycetaceae</taxon>
        <taxon>Streptomyces</taxon>
    </lineage>
</organism>
<dbReference type="EMBL" id="AEJC01000513">
    <property type="protein sequence ID" value="EKX62523.1"/>
    <property type="molecule type" value="Genomic_DNA"/>
</dbReference>
<reference evidence="2 3" key="1">
    <citation type="submission" date="2012-11" db="EMBL/GenBank/DDBJ databases">
        <authorList>
            <person name="Huguet-Tapia J.C."/>
            <person name="Durkin A.S."/>
            <person name="Pettis G.S."/>
            <person name="Badger J.H."/>
        </authorList>
    </citation>
    <scope>NUCLEOTIDE SEQUENCE [LARGE SCALE GENOMIC DNA]</scope>
    <source>
        <strain evidence="2 3">91-03</strain>
    </source>
</reference>
<protein>
    <submittedName>
        <fullName evidence="2">Phytoene/squalene synthetase</fullName>
    </submittedName>
</protein>
<dbReference type="PANTHER" id="PTHR31480">
    <property type="entry name" value="BIFUNCTIONAL LYCOPENE CYCLASE/PHYTOENE SYNTHASE"/>
    <property type="match status" value="1"/>
</dbReference>
<proteinExistence type="predicted"/>
<sequence length="375" mass="40316">MGGNGVEGEPDQQKLYGKQHYGSCRRHGAPACCGRDTGWPDRATPSPAAPATPAPAKSSGRTPTITSMSAWNHSLNAAGIQEPQLRKDYGIQRRLVARFRRASYLAARLLLPRAALPHVVAATAFMHHGDNLLDTGPRSQRATAWAIWEQDVRKALDTGASDDPLIRTLLHTMGAYPRLREVLEEYLSTATADLEFTRFTTEGDYQAYVDAYSLPGFMLIASLLGPEDDDGRFRAGCRTFIDAGQRLDFTNDLAEDLREGRLGIPLETLERFSVTVEDLAAGHAAAGVEQLIVHQVTAARTGLEAAGELTSLVAAPYRALVGALIEIELLTAEAALARGAGLLRGPASPPVAGTLRVLFNARRKARVAPTGEEAS</sequence>
<dbReference type="AlphaFoldDB" id="L1KQ69"/>
<dbReference type="Pfam" id="PF00494">
    <property type="entry name" value="SQS_PSY"/>
    <property type="match status" value="1"/>
</dbReference>
<accession>L1KQ69</accession>
<dbReference type="InterPro" id="IPR002060">
    <property type="entry name" value="Squ/phyt_synthse"/>
</dbReference>
<evidence type="ECO:0000313" key="2">
    <source>
        <dbReference type="EMBL" id="EKX62523.1"/>
    </source>
</evidence>
<feature type="region of interest" description="Disordered" evidence="1">
    <location>
        <begin position="32"/>
        <end position="66"/>
    </location>
</feature>
<dbReference type="SUPFAM" id="SSF48576">
    <property type="entry name" value="Terpenoid synthases"/>
    <property type="match status" value="1"/>
</dbReference>